<dbReference type="AlphaFoldDB" id="A0A1C5AAB6"/>
<dbReference type="SUPFAM" id="SSF54631">
    <property type="entry name" value="CBS-domain pair"/>
    <property type="match status" value="1"/>
</dbReference>
<dbReference type="OrthoDB" id="291940at2"/>
<dbReference type="Pfam" id="PF00571">
    <property type="entry name" value="CBS"/>
    <property type="match status" value="2"/>
</dbReference>
<dbReference type="CDD" id="cd02205">
    <property type="entry name" value="CBS_pair_SF"/>
    <property type="match status" value="1"/>
</dbReference>
<dbReference type="InterPro" id="IPR046342">
    <property type="entry name" value="CBS_dom_sf"/>
</dbReference>
<protein>
    <submittedName>
        <fullName evidence="3">CBS domain-containing protein</fullName>
    </submittedName>
</protein>
<accession>A0A1C5AAB6</accession>
<gene>
    <name evidence="3" type="ORF">GA0070216_11542</name>
</gene>
<dbReference type="InterPro" id="IPR000644">
    <property type="entry name" value="CBS_dom"/>
</dbReference>
<name>A0A1C5AAB6_9ACTN</name>
<evidence type="ECO:0000259" key="2">
    <source>
        <dbReference type="PROSITE" id="PS51371"/>
    </source>
</evidence>
<keyword evidence="4" id="KW-1185">Reference proteome</keyword>
<dbReference type="STRING" id="121616.GA0070216_11542"/>
<dbReference type="EMBL" id="FMCU01000015">
    <property type="protein sequence ID" value="SCF42182.1"/>
    <property type="molecule type" value="Genomic_DNA"/>
</dbReference>
<dbReference type="Proteomes" id="UP000198797">
    <property type="component" value="Unassembled WGS sequence"/>
</dbReference>
<evidence type="ECO:0000256" key="1">
    <source>
        <dbReference type="PROSITE-ProRule" id="PRU00703"/>
    </source>
</evidence>
<reference evidence="4" key="1">
    <citation type="submission" date="2016-06" db="EMBL/GenBank/DDBJ databases">
        <authorList>
            <person name="Varghese N."/>
            <person name="Submissions Spin"/>
        </authorList>
    </citation>
    <scope>NUCLEOTIDE SEQUENCE [LARGE SCALE GENOMIC DNA]</scope>
    <source>
        <strain evidence="4">DSM 44100</strain>
    </source>
</reference>
<organism evidence="3 4">
    <name type="scientific">Micromonospora matsumotoense</name>
    <dbReference type="NCBI Taxonomy" id="121616"/>
    <lineage>
        <taxon>Bacteria</taxon>
        <taxon>Bacillati</taxon>
        <taxon>Actinomycetota</taxon>
        <taxon>Actinomycetes</taxon>
        <taxon>Micromonosporales</taxon>
        <taxon>Micromonosporaceae</taxon>
        <taxon>Micromonospora</taxon>
    </lineage>
</organism>
<proteinExistence type="predicted"/>
<evidence type="ECO:0000313" key="4">
    <source>
        <dbReference type="Proteomes" id="UP000198797"/>
    </source>
</evidence>
<sequence length="263" mass="29363">MARLSRMTPQHNFLRVGQVVPTDQEVSTVEIATSVSDVLTMMAYRGFDQVPVTSHGVVVGVFSYRSLALNLGIVRRQDSPLSYPVGDFLEDLAFVRSGSEVEDALEALHQKGAVLVGDEERLLAVVTAADVNSYLWTAARQFMIVRDVELATRYLAQRACATEDELRALVVAARPTDGNGTAAARLEDLTFGELISVINSPERFGRVFSRTFGSSRELVFSMLEPVRDVRNKVFHFRDAVTPDEVDLVMNARVWLRRRVRMVQ</sequence>
<keyword evidence="1" id="KW-0129">CBS domain</keyword>
<dbReference type="PROSITE" id="PS51371">
    <property type="entry name" value="CBS"/>
    <property type="match status" value="1"/>
</dbReference>
<evidence type="ECO:0000313" key="3">
    <source>
        <dbReference type="EMBL" id="SCF42182.1"/>
    </source>
</evidence>
<dbReference type="SMART" id="SM00116">
    <property type="entry name" value="CBS"/>
    <property type="match status" value="2"/>
</dbReference>
<dbReference type="Gene3D" id="3.10.580.10">
    <property type="entry name" value="CBS-domain"/>
    <property type="match status" value="1"/>
</dbReference>
<dbReference type="RefSeq" id="WP_141723186.1">
    <property type="nucleotide sequence ID" value="NZ_FMCU01000015.1"/>
</dbReference>
<feature type="domain" description="CBS" evidence="2">
    <location>
        <begin position="21"/>
        <end position="79"/>
    </location>
</feature>